<dbReference type="SUPFAM" id="SSF46785">
    <property type="entry name" value="Winged helix' DNA-binding domain"/>
    <property type="match status" value="1"/>
</dbReference>
<dbReference type="PANTHER" id="PTHR30126:SF39">
    <property type="entry name" value="HTH-TYPE TRANSCRIPTIONAL REGULATOR CYSL"/>
    <property type="match status" value="1"/>
</dbReference>
<comment type="similarity">
    <text evidence="1">Belongs to the LysR transcriptional regulatory family.</text>
</comment>
<keyword evidence="4" id="KW-0804">Transcription</keyword>
<dbReference type="Gene3D" id="1.10.10.10">
    <property type="entry name" value="Winged helix-like DNA-binding domain superfamily/Winged helix DNA-binding domain"/>
    <property type="match status" value="1"/>
</dbReference>
<dbReference type="InterPro" id="IPR036390">
    <property type="entry name" value="WH_DNA-bd_sf"/>
</dbReference>
<dbReference type="SUPFAM" id="SSF53850">
    <property type="entry name" value="Periplasmic binding protein-like II"/>
    <property type="match status" value="1"/>
</dbReference>
<dbReference type="PROSITE" id="PS50931">
    <property type="entry name" value="HTH_LYSR"/>
    <property type="match status" value="1"/>
</dbReference>
<dbReference type="PANTHER" id="PTHR30126">
    <property type="entry name" value="HTH-TYPE TRANSCRIPTIONAL REGULATOR"/>
    <property type="match status" value="1"/>
</dbReference>
<feature type="domain" description="HTH lysR-type" evidence="5">
    <location>
        <begin position="11"/>
        <end position="61"/>
    </location>
</feature>
<evidence type="ECO:0000313" key="6">
    <source>
        <dbReference type="EMBL" id="MBD1425226.1"/>
    </source>
</evidence>
<dbReference type="Gene3D" id="3.40.190.290">
    <property type="match status" value="1"/>
</dbReference>
<reference evidence="6 7" key="1">
    <citation type="submission" date="2020-08" db="EMBL/GenBank/DDBJ databases">
        <title>Sphingobacterium sp. DN00404 isolated from aquaculture water.</title>
        <authorList>
            <person name="Zhang M."/>
        </authorList>
    </citation>
    <scope>NUCLEOTIDE SEQUENCE [LARGE SCALE GENOMIC DNA]</scope>
    <source>
        <strain evidence="6 7">KCTC 32294</strain>
    </source>
</reference>
<keyword evidence="3" id="KW-0238">DNA-binding</keyword>
<dbReference type="Pfam" id="PF03466">
    <property type="entry name" value="LysR_substrate"/>
    <property type="match status" value="1"/>
</dbReference>
<evidence type="ECO:0000256" key="3">
    <source>
        <dbReference type="ARBA" id="ARBA00023125"/>
    </source>
</evidence>
<dbReference type="PRINTS" id="PR00039">
    <property type="entry name" value="HTHLYSR"/>
</dbReference>
<dbReference type="InterPro" id="IPR000847">
    <property type="entry name" value="LysR_HTH_N"/>
</dbReference>
<evidence type="ECO:0000256" key="1">
    <source>
        <dbReference type="ARBA" id="ARBA00009437"/>
    </source>
</evidence>
<dbReference type="InterPro" id="IPR036388">
    <property type="entry name" value="WH-like_DNA-bd_sf"/>
</dbReference>
<protein>
    <submittedName>
        <fullName evidence="6">LysR family transcriptional regulator</fullName>
    </submittedName>
</protein>
<evidence type="ECO:0000256" key="4">
    <source>
        <dbReference type="ARBA" id="ARBA00023163"/>
    </source>
</evidence>
<organism evidence="6 7">
    <name type="scientific">Sphingobacterium arenae</name>
    <dbReference type="NCBI Taxonomy" id="1280598"/>
    <lineage>
        <taxon>Bacteria</taxon>
        <taxon>Pseudomonadati</taxon>
        <taxon>Bacteroidota</taxon>
        <taxon>Sphingobacteriia</taxon>
        <taxon>Sphingobacteriales</taxon>
        <taxon>Sphingobacteriaceae</taxon>
        <taxon>Sphingobacterium</taxon>
    </lineage>
</organism>
<sequence>MMINVDFKILVFISAAKHLNFTRAAKEMNISQPAVSKNIKELEAQAGRSLFERTGQRIRLNEAGRLFFEYAMRLVNVYETLNGELGLLDGILLGELRLGASNTLSHYILPNILADFHIAFSTISLKVLHGNSRMIEELLLDRTIDLGVTEGLSDNPSMKYETFIKDEVVLVTRSGNPKLEQVDSLHPQKLLELEYVLREDGSGTNEIIRKALTTVDIDWHALYVKVYLASTESIKSFLSKTDCFSFLSIHAITAELQNGTLQIVEVDGLTIDRNFYFVRPHGVIGHLPETFRKFAYERFVKNGLFHSEGNVL</sequence>
<dbReference type="InterPro" id="IPR005119">
    <property type="entry name" value="LysR_subst-bd"/>
</dbReference>
<comment type="caution">
    <text evidence="6">The sequence shown here is derived from an EMBL/GenBank/DDBJ whole genome shotgun (WGS) entry which is preliminary data.</text>
</comment>
<name>A0ABR7Y1P0_9SPHI</name>
<keyword evidence="7" id="KW-1185">Reference proteome</keyword>
<dbReference type="Pfam" id="PF00126">
    <property type="entry name" value="HTH_1"/>
    <property type="match status" value="1"/>
</dbReference>
<gene>
    <name evidence="6" type="ORF">H8B17_06480</name>
</gene>
<evidence type="ECO:0000313" key="7">
    <source>
        <dbReference type="Proteomes" id="UP000606494"/>
    </source>
</evidence>
<evidence type="ECO:0000259" key="5">
    <source>
        <dbReference type="PROSITE" id="PS50931"/>
    </source>
</evidence>
<dbReference type="Proteomes" id="UP000606494">
    <property type="component" value="Unassembled WGS sequence"/>
</dbReference>
<proteinExistence type="inferred from homology"/>
<accession>A0ABR7Y1P0</accession>
<keyword evidence="2" id="KW-0805">Transcription regulation</keyword>
<dbReference type="EMBL" id="JACNYK010000002">
    <property type="protein sequence ID" value="MBD1425226.1"/>
    <property type="molecule type" value="Genomic_DNA"/>
</dbReference>
<evidence type="ECO:0000256" key="2">
    <source>
        <dbReference type="ARBA" id="ARBA00023015"/>
    </source>
</evidence>